<dbReference type="EMBL" id="BMAV01009445">
    <property type="protein sequence ID" value="GFY53682.1"/>
    <property type="molecule type" value="Genomic_DNA"/>
</dbReference>
<organism evidence="2 3">
    <name type="scientific">Trichonephila inaurata madagascariensis</name>
    <dbReference type="NCBI Taxonomy" id="2747483"/>
    <lineage>
        <taxon>Eukaryota</taxon>
        <taxon>Metazoa</taxon>
        <taxon>Ecdysozoa</taxon>
        <taxon>Arthropoda</taxon>
        <taxon>Chelicerata</taxon>
        <taxon>Arachnida</taxon>
        <taxon>Araneae</taxon>
        <taxon>Araneomorphae</taxon>
        <taxon>Entelegynae</taxon>
        <taxon>Araneoidea</taxon>
        <taxon>Nephilidae</taxon>
        <taxon>Trichonephila</taxon>
        <taxon>Trichonephila inaurata</taxon>
    </lineage>
</organism>
<name>A0A8X6XJA6_9ARAC</name>
<keyword evidence="3" id="KW-1185">Reference proteome</keyword>
<accession>A0A8X6XJA6</accession>
<reference evidence="2" key="1">
    <citation type="submission" date="2020-08" db="EMBL/GenBank/DDBJ databases">
        <title>Multicomponent nature underlies the extraordinary mechanical properties of spider dragline silk.</title>
        <authorList>
            <person name="Kono N."/>
            <person name="Nakamura H."/>
            <person name="Mori M."/>
            <person name="Yoshida Y."/>
            <person name="Ohtoshi R."/>
            <person name="Malay A.D."/>
            <person name="Moran D.A.P."/>
            <person name="Tomita M."/>
            <person name="Numata K."/>
            <person name="Arakawa K."/>
        </authorList>
    </citation>
    <scope>NUCLEOTIDE SEQUENCE</scope>
</reference>
<feature type="compositionally biased region" description="Basic and acidic residues" evidence="1">
    <location>
        <begin position="1"/>
        <end position="12"/>
    </location>
</feature>
<protein>
    <submittedName>
        <fullName evidence="2">Uncharacterized protein</fullName>
    </submittedName>
</protein>
<proteinExistence type="predicted"/>
<evidence type="ECO:0000313" key="3">
    <source>
        <dbReference type="Proteomes" id="UP000886998"/>
    </source>
</evidence>
<feature type="region of interest" description="Disordered" evidence="1">
    <location>
        <begin position="82"/>
        <end position="113"/>
    </location>
</feature>
<dbReference type="AlphaFoldDB" id="A0A8X6XJA6"/>
<evidence type="ECO:0000256" key="1">
    <source>
        <dbReference type="SAM" id="MobiDB-lite"/>
    </source>
</evidence>
<feature type="compositionally biased region" description="Polar residues" evidence="1">
    <location>
        <begin position="93"/>
        <end position="105"/>
    </location>
</feature>
<dbReference type="Proteomes" id="UP000886998">
    <property type="component" value="Unassembled WGS sequence"/>
</dbReference>
<sequence length="113" mass="12387">MSRWGSSDDRNSSRSNSDNYGAPNLCRGKSGCPSSADSSPEISEAELCCSGANFLRRQLRYSPRKVMKFGMNNTCLEDAESSTLELQVPSPSPQRSRILTSQSPSPRHRCRGA</sequence>
<comment type="caution">
    <text evidence="2">The sequence shown here is derived from an EMBL/GenBank/DDBJ whole genome shotgun (WGS) entry which is preliminary data.</text>
</comment>
<feature type="region of interest" description="Disordered" evidence="1">
    <location>
        <begin position="1"/>
        <end position="40"/>
    </location>
</feature>
<evidence type="ECO:0000313" key="2">
    <source>
        <dbReference type="EMBL" id="GFY53682.1"/>
    </source>
</evidence>
<gene>
    <name evidence="2" type="ORF">TNIN_156561</name>
</gene>